<feature type="signal peptide" evidence="2">
    <location>
        <begin position="1"/>
        <end position="22"/>
    </location>
</feature>
<evidence type="ECO:0008006" key="6">
    <source>
        <dbReference type="Google" id="ProtNLM"/>
    </source>
</evidence>
<gene>
    <name evidence="3" type="ORF">ZHAS_00005901</name>
</gene>
<evidence type="ECO:0000256" key="1">
    <source>
        <dbReference type="SAM" id="MobiDB-lite"/>
    </source>
</evidence>
<feature type="chain" id="PRO_5001783618" description="Secreted protein" evidence="2">
    <location>
        <begin position="23"/>
        <end position="107"/>
    </location>
</feature>
<dbReference type="Proteomes" id="UP000030765">
    <property type="component" value="Unassembled WGS sequence"/>
</dbReference>
<keyword evidence="5" id="KW-1185">Reference proteome</keyword>
<dbReference type="VEuPathDB" id="VectorBase:ASIC005901"/>
<dbReference type="EMBL" id="KE524948">
    <property type="protein sequence ID" value="KFB38495.1"/>
    <property type="molecule type" value="Genomic_DNA"/>
</dbReference>
<evidence type="ECO:0000256" key="2">
    <source>
        <dbReference type="SAM" id="SignalP"/>
    </source>
</evidence>
<protein>
    <recommendedName>
        <fullName evidence="6">Secreted protein</fullName>
    </recommendedName>
</protein>
<evidence type="ECO:0000313" key="3">
    <source>
        <dbReference type="EMBL" id="KFB38495.1"/>
    </source>
</evidence>
<reference evidence="4" key="2">
    <citation type="submission" date="2020-05" db="UniProtKB">
        <authorList>
            <consortium name="EnsemblMetazoa"/>
        </authorList>
    </citation>
    <scope>IDENTIFICATION</scope>
</reference>
<dbReference type="AlphaFoldDB" id="A0A084VKK1"/>
<evidence type="ECO:0000313" key="4">
    <source>
        <dbReference type="EnsemblMetazoa" id="ASIC005901-PA"/>
    </source>
</evidence>
<sequence>MWHRKNLSTVLVVCVRAKTVLHIDPTARQTDAGPSGLDFRGTRSPWPSFKCITFASQIPLPHSVCRNAAAAAASSRHAEKIIPNAGTGVPVFRKGGASPTTGRESQS</sequence>
<keyword evidence="2" id="KW-0732">Signal</keyword>
<accession>A0A084VKK1</accession>
<reference evidence="3 5" key="1">
    <citation type="journal article" date="2014" name="BMC Genomics">
        <title>Genome sequence of Anopheles sinensis provides insight into genetics basis of mosquito competence for malaria parasites.</title>
        <authorList>
            <person name="Zhou D."/>
            <person name="Zhang D."/>
            <person name="Ding G."/>
            <person name="Shi L."/>
            <person name="Hou Q."/>
            <person name="Ye Y."/>
            <person name="Xu Y."/>
            <person name="Zhou H."/>
            <person name="Xiong C."/>
            <person name="Li S."/>
            <person name="Yu J."/>
            <person name="Hong S."/>
            <person name="Yu X."/>
            <person name="Zou P."/>
            <person name="Chen C."/>
            <person name="Chang X."/>
            <person name="Wang W."/>
            <person name="Lv Y."/>
            <person name="Sun Y."/>
            <person name="Ma L."/>
            <person name="Shen B."/>
            <person name="Zhu C."/>
        </authorList>
    </citation>
    <scope>NUCLEOTIDE SEQUENCE [LARGE SCALE GENOMIC DNA]</scope>
</reference>
<evidence type="ECO:0000313" key="5">
    <source>
        <dbReference type="Proteomes" id="UP000030765"/>
    </source>
</evidence>
<feature type="region of interest" description="Disordered" evidence="1">
    <location>
        <begin position="84"/>
        <end position="107"/>
    </location>
</feature>
<dbReference type="EnsemblMetazoa" id="ASIC005901-RA">
    <property type="protein sequence ID" value="ASIC005901-PA"/>
    <property type="gene ID" value="ASIC005901"/>
</dbReference>
<proteinExistence type="predicted"/>
<dbReference type="EMBL" id="ATLV01014228">
    <property type="status" value="NOT_ANNOTATED_CDS"/>
    <property type="molecule type" value="Genomic_DNA"/>
</dbReference>
<feature type="compositionally biased region" description="Polar residues" evidence="1">
    <location>
        <begin position="98"/>
        <end position="107"/>
    </location>
</feature>
<organism evidence="3">
    <name type="scientific">Anopheles sinensis</name>
    <name type="common">Mosquito</name>
    <dbReference type="NCBI Taxonomy" id="74873"/>
    <lineage>
        <taxon>Eukaryota</taxon>
        <taxon>Metazoa</taxon>
        <taxon>Ecdysozoa</taxon>
        <taxon>Arthropoda</taxon>
        <taxon>Hexapoda</taxon>
        <taxon>Insecta</taxon>
        <taxon>Pterygota</taxon>
        <taxon>Neoptera</taxon>
        <taxon>Endopterygota</taxon>
        <taxon>Diptera</taxon>
        <taxon>Nematocera</taxon>
        <taxon>Culicoidea</taxon>
        <taxon>Culicidae</taxon>
        <taxon>Anophelinae</taxon>
        <taxon>Anopheles</taxon>
    </lineage>
</organism>
<name>A0A084VKK1_ANOSI</name>